<dbReference type="RefSeq" id="WP_126032536.1">
    <property type="nucleotide sequence ID" value="NZ_QXGI01000007.1"/>
</dbReference>
<dbReference type="PANTHER" id="PTHR43297">
    <property type="entry name" value="OLIGOPEPTIDE TRANSPORT ATP-BINDING PROTEIN APPD"/>
    <property type="match status" value="1"/>
</dbReference>
<organism evidence="11 12">
    <name type="scientific">Bifidobacterium castoris</name>
    <dbReference type="NCBI Taxonomy" id="2306972"/>
    <lineage>
        <taxon>Bacteria</taxon>
        <taxon>Bacillati</taxon>
        <taxon>Actinomycetota</taxon>
        <taxon>Actinomycetes</taxon>
        <taxon>Bifidobacteriales</taxon>
        <taxon>Bifidobacteriaceae</taxon>
        <taxon>Bifidobacterium</taxon>
    </lineage>
</organism>
<dbReference type="SMART" id="SM00382">
    <property type="entry name" value="AAA"/>
    <property type="match status" value="1"/>
</dbReference>
<dbReference type="Proteomes" id="UP000288052">
    <property type="component" value="Unassembled WGS sequence"/>
</dbReference>
<protein>
    <submittedName>
        <fullName evidence="11">Peptide ABC transporter substrate-binding protein</fullName>
    </submittedName>
</protein>
<dbReference type="EMBL" id="QXGI01000007">
    <property type="protein sequence ID" value="RSX46416.1"/>
    <property type="molecule type" value="Genomic_DNA"/>
</dbReference>
<keyword evidence="7" id="KW-0067">ATP-binding</keyword>
<dbReference type="InterPro" id="IPR003593">
    <property type="entry name" value="AAA+_ATPase"/>
</dbReference>
<evidence type="ECO:0000256" key="5">
    <source>
        <dbReference type="ARBA" id="ARBA00022519"/>
    </source>
</evidence>
<dbReference type="GO" id="GO:0005524">
    <property type="term" value="F:ATP binding"/>
    <property type="evidence" value="ECO:0007669"/>
    <property type="project" value="UniProtKB-KW"/>
</dbReference>
<evidence type="ECO:0000313" key="11">
    <source>
        <dbReference type="EMBL" id="RSX46416.1"/>
    </source>
</evidence>
<dbReference type="Gene3D" id="3.40.50.300">
    <property type="entry name" value="P-loop containing nucleotide triphosphate hydrolases"/>
    <property type="match status" value="1"/>
</dbReference>
<dbReference type="OrthoDB" id="8481147at2"/>
<dbReference type="InterPro" id="IPR003439">
    <property type="entry name" value="ABC_transporter-like_ATP-bd"/>
</dbReference>
<keyword evidence="9" id="KW-0472">Membrane</keyword>
<dbReference type="InterPro" id="IPR027417">
    <property type="entry name" value="P-loop_NTPase"/>
</dbReference>
<evidence type="ECO:0000256" key="2">
    <source>
        <dbReference type="ARBA" id="ARBA00005417"/>
    </source>
</evidence>
<dbReference type="CDD" id="cd03257">
    <property type="entry name" value="ABC_NikE_OppD_transporters"/>
    <property type="match status" value="1"/>
</dbReference>
<dbReference type="GO" id="GO:0016887">
    <property type="term" value="F:ATP hydrolysis activity"/>
    <property type="evidence" value="ECO:0007669"/>
    <property type="project" value="InterPro"/>
</dbReference>
<name>A0A430F5E7_9BIFI</name>
<feature type="domain" description="ABC transporter" evidence="10">
    <location>
        <begin position="3"/>
        <end position="246"/>
    </location>
</feature>
<keyword evidence="5" id="KW-0997">Cell inner membrane</keyword>
<comment type="caution">
    <text evidence="11">The sequence shown here is derived from an EMBL/GenBank/DDBJ whole genome shotgun (WGS) entry which is preliminary data.</text>
</comment>
<evidence type="ECO:0000259" key="10">
    <source>
        <dbReference type="PROSITE" id="PS50893"/>
    </source>
</evidence>
<sequence length="284" mass="30258">MGIVVDDLQVAIGARPILHGVHLEVRDGQRVGLVGPSGSGKSMISRAIMGLLPPTAGCAGSIELNGRQLVGLPDAGMAALRGAAVGMVFQNPGTALNPLLTVGRQIALPLELHYELTADEREGRVRAMMRKVGLPDELYGRRPHELSGGQQQRVGIATALITSPRLIIADEPTTALDSMTQRQIVDLLVSLVDEAGAALLFITHDFSVLARATRYCYVLDAGRIVEQGRTAALLEAPHTPQARTLVEAARRLTLHVGAPDVAAGERIEVEGTTADRTTEARERR</sequence>
<keyword evidence="6" id="KW-0547">Nucleotide-binding</keyword>
<dbReference type="InterPro" id="IPR050388">
    <property type="entry name" value="ABC_Ni/Peptide_Import"/>
</dbReference>
<keyword evidence="12" id="KW-1185">Reference proteome</keyword>
<evidence type="ECO:0000313" key="12">
    <source>
        <dbReference type="Proteomes" id="UP000288052"/>
    </source>
</evidence>
<evidence type="ECO:0000256" key="8">
    <source>
        <dbReference type="ARBA" id="ARBA00022967"/>
    </source>
</evidence>
<evidence type="ECO:0000256" key="4">
    <source>
        <dbReference type="ARBA" id="ARBA00022475"/>
    </source>
</evidence>
<evidence type="ECO:0000256" key="6">
    <source>
        <dbReference type="ARBA" id="ARBA00022741"/>
    </source>
</evidence>
<evidence type="ECO:0000256" key="7">
    <source>
        <dbReference type="ARBA" id="ARBA00022840"/>
    </source>
</evidence>
<keyword evidence="4" id="KW-1003">Cell membrane</keyword>
<dbReference type="GO" id="GO:0005886">
    <property type="term" value="C:plasma membrane"/>
    <property type="evidence" value="ECO:0007669"/>
    <property type="project" value="UniProtKB-SubCell"/>
</dbReference>
<dbReference type="SUPFAM" id="SSF52540">
    <property type="entry name" value="P-loop containing nucleoside triphosphate hydrolases"/>
    <property type="match status" value="1"/>
</dbReference>
<dbReference type="PANTHER" id="PTHR43297:SF14">
    <property type="entry name" value="ATPASE AAA-TYPE CORE DOMAIN-CONTAINING PROTEIN"/>
    <property type="match status" value="1"/>
</dbReference>
<dbReference type="Pfam" id="PF00005">
    <property type="entry name" value="ABC_tran"/>
    <property type="match status" value="1"/>
</dbReference>
<accession>A0A430F5E7</accession>
<dbReference type="AlphaFoldDB" id="A0A430F5E7"/>
<dbReference type="PROSITE" id="PS00211">
    <property type="entry name" value="ABC_TRANSPORTER_1"/>
    <property type="match status" value="1"/>
</dbReference>
<proteinExistence type="inferred from homology"/>
<dbReference type="InterPro" id="IPR017871">
    <property type="entry name" value="ABC_transporter-like_CS"/>
</dbReference>
<evidence type="ECO:0000256" key="9">
    <source>
        <dbReference type="ARBA" id="ARBA00023136"/>
    </source>
</evidence>
<reference evidence="11 12" key="1">
    <citation type="submission" date="2018-09" db="EMBL/GenBank/DDBJ databases">
        <title>Characterization of the phylogenetic diversity of five novel species belonging to the genus Bifidobacterium.</title>
        <authorList>
            <person name="Lugli G.A."/>
            <person name="Duranti S."/>
            <person name="Milani C."/>
        </authorList>
    </citation>
    <scope>NUCLEOTIDE SEQUENCE [LARGE SCALE GENOMIC DNA]</scope>
    <source>
        <strain evidence="11 12">2020B</strain>
    </source>
</reference>
<evidence type="ECO:0000256" key="3">
    <source>
        <dbReference type="ARBA" id="ARBA00022448"/>
    </source>
</evidence>
<evidence type="ECO:0000256" key="1">
    <source>
        <dbReference type="ARBA" id="ARBA00004202"/>
    </source>
</evidence>
<keyword evidence="3" id="KW-0813">Transport</keyword>
<gene>
    <name evidence="11" type="ORF">D2E22_1546</name>
</gene>
<dbReference type="PROSITE" id="PS50893">
    <property type="entry name" value="ABC_TRANSPORTER_2"/>
    <property type="match status" value="1"/>
</dbReference>
<keyword evidence="8" id="KW-1278">Translocase</keyword>
<comment type="similarity">
    <text evidence="2">Belongs to the ABC transporter superfamily.</text>
</comment>
<comment type="subcellular location">
    <subcellularLocation>
        <location evidence="1">Cell membrane</location>
        <topology evidence="1">Peripheral membrane protein</topology>
    </subcellularLocation>
</comment>